<dbReference type="EMBL" id="VUMB01000002">
    <property type="protein sequence ID" value="MSS38944.1"/>
    <property type="molecule type" value="Genomic_DNA"/>
</dbReference>
<sequence length="157" mass="17481">MLRELQVTNDKPANSMYKSGEEKIVTGMAVVKNETNKTFEFASAETAADLFFVDKERVPSGINAARGDMSDYDEDFTTLKENEFGKLIAYYVGERFAVDQYVESGLEEGVRVSANTDGKLIKATSTVTSKYVFKKFYDDNGHKLAIIEVSDTPTKNS</sequence>
<name>A0A844F9U3_CLOSV</name>
<proteinExistence type="predicted"/>
<dbReference type="RefSeq" id="WP_154322705.1">
    <property type="nucleotide sequence ID" value="NZ_CP045695.1"/>
</dbReference>
<evidence type="ECO:0000313" key="1">
    <source>
        <dbReference type="EMBL" id="MSS38944.1"/>
    </source>
</evidence>
<comment type="caution">
    <text evidence="1">The sequence shown here is derived from an EMBL/GenBank/DDBJ whole genome shotgun (WGS) entry which is preliminary data.</text>
</comment>
<dbReference type="Proteomes" id="UP000462363">
    <property type="component" value="Unassembled WGS sequence"/>
</dbReference>
<reference evidence="1 2" key="1">
    <citation type="submission" date="2019-08" db="EMBL/GenBank/DDBJ databases">
        <title>In-depth cultivation of the pig gut microbiome towards novel bacterial diversity and tailored functional studies.</title>
        <authorList>
            <person name="Wylensek D."/>
            <person name="Hitch T.C.A."/>
            <person name="Clavel T."/>
        </authorList>
    </citation>
    <scope>NUCLEOTIDE SEQUENCE [LARGE SCALE GENOMIC DNA]</scope>
    <source>
        <strain evidence="1 2">BL-389-WT-3D</strain>
    </source>
</reference>
<gene>
    <name evidence="1" type="ORF">FYJ37_00910</name>
</gene>
<evidence type="ECO:0000313" key="2">
    <source>
        <dbReference type="Proteomes" id="UP000462363"/>
    </source>
</evidence>
<organism evidence="1 2">
    <name type="scientific">Clostridium scindens (strain JCM 10418 / VPI 12708)</name>
    <dbReference type="NCBI Taxonomy" id="29347"/>
    <lineage>
        <taxon>Bacteria</taxon>
        <taxon>Bacillati</taxon>
        <taxon>Bacillota</taxon>
        <taxon>Clostridia</taxon>
        <taxon>Lachnospirales</taxon>
        <taxon>Lachnospiraceae</taxon>
    </lineage>
</organism>
<dbReference type="AlphaFoldDB" id="A0A844F9U3"/>
<accession>A0A844F9U3</accession>
<protein>
    <submittedName>
        <fullName evidence="1">Uncharacterized protein</fullName>
    </submittedName>
</protein>